<comment type="caution">
    <text evidence="8">The sequence shown here is derived from an EMBL/GenBank/DDBJ whole genome shotgun (WGS) entry which is preliminary data.</text>
</comment>
<dbReference type="InterPro" id="IPR002470">
    <property type="entry name" value="Peptidase_S9A"/>
</dbReference>
<sequence length="226" mass="25018">DMITKAKFGPDNSLYFLSSKDAPYGKILSLPPGKTKLSHATTIVNESEVVIQGFLPTVTKIYVRDLVGGPSQIRILDIADGSQKLIPLMPVSSVWDMTSLGGDKILFKNSNYIEPPVCYTYEPLQEEPLRTALYVTSPADFSGVEVVREFAISKDDTRVPMNIIHRNGTKLNGNNPTILYGYGGYGISQTPRYDRKLSLWLDQGGVYVIANIRGGGEFGEEWHKAR</sequence>
<dbReference type="GO" id="GO:0005829">
    <property type="term" value="C:cytosol"/>
    <property type="evidence" value="ECO:0007669"/>
    <property type="project" value="TreeGrafter"/>
</dbReference>
<evidence type="ECO:0000256" key="4">
    <source>
        <dbReference type="ARBA" id="ARBA00022801"/>
    </source>
</evidence>
<reference evidence="8" key="1">
    <citation type="journal article" date="2014" name="Front. Microbiol.">
        <title>High frequency of phylogenetically diverse reductive dehalogenase-homologous genes in deep subseafloor sedimentary metagenomes.</title>
        <authorList>
            <person name="Kawai M."/>
            <person name="Futagami T."/>
            <person name="Toyoda A."/>
            <person name="Takaki Y."/>
            <person name="Nishi S."/>
            <person name="Hori S."/>
            <person name="Arai W."/>
            <person name="Tsubouchi T."/>
            <person name="Morono Y."/>
            <person name="Uchiyama I."/>
            <person name="Ito T."/>
            <person name="Fujiyama A."/>
            <person name="Inagaki F."/>
            <person name="Takami H."/>
        </authorList>
    </citation>
    <scope>NUCLEOTIDE SEQUENCE</scope>
    <source>
        <strain evidence="8">Expedition CK06-06</strain>
    </source>
</reference>
<dbReference type="Gene3D" id="3.40.50.1820">
    <property type="entry name" value="alpha/beta hydrolase"/>
    <property type="match status" value="1"/>
</dbReference>
<evidence type="ECO:0000313" key="8">
    <source>
        <dbReference type="EMBL" id="GAI56345.1"/>
    </source>
</evidence>
<dbReference type="SUPFAM" id="SSF53474">
    <property type="entry name" value="alpha/beta-Hydrolases"/>
    <property type="match status" value="1"/>
</dbReference>
<organism evidence="8">
    <name type="scientific">marine sediment metagenome</name>
    <dbReference type="NCBI Taxonomy" id="412755"/>
    <lineage>
        <taxon>unclassified sequences</taxon>
        <taxon>metagenomes</taxon>
        <taxon>ecological metagenomes</taxon>
    </lineage>
</organism>
<dbReference type="PRINTS" id="PR00862">
    <property type="entry name" value="PROLIGOPTASE"/>
</dbReference>
<dbReference type="EMBL" id="BARV01036684">
    <property type="protein sequence ID" value="GAI56345.1"/>
    <property type="molecule type" value="Genomic_DNA"/>
</dbReference>
<dbReference type="PANTHER" id="PTHR42881:SF2">
    <property type="entry name" value="PROLYL ENDOPEPTIDASE"/>
    <property type="match status" value="1"/>
</dbReference>
<dbReference type="InterPro" id="IPR023302">
    <property type="entry name" value="Pept_S9A_N"/>
</dbReference>
<dbReference type="EC" id="3.4.21.26" evidence="2"/>
<dbReference type="InterPro" id="IPR051167">
    <property type="entry name" value="Prolyl_oligopep/macrocyclase"/>
</dbReference>
<evidence type="ECO:0000256" key="5">
    <source>
        <dbReference type="ARBA" id="ARBA00022825"/>
    </source>
</evidence>
<evidence type="ECO:0000256" key="3">
    <source>
        <dbReference type="ARBA" id="ARBA00022670"/>
    </source>
</evidence>
<dbReference type="InterPro" id="IPR029058">
    <property type="entry name" value="AB_hydrolase_fold"/>
</dbReference>
<feature type="domain" description="Peptidase S9A N-terminal" evidence="7">
    <location>
        <begin position="12"/>
        <end position="127"/>
    </location>
</feature>
<evidence type="ECO:0000256" key="1">
    <source>
        <dbReference type="ARBA" id="ARBA00001070"/>
    </source>
</evidence>
<evidence type="ECO:0000256" key="2">
    <source>
        <dbReference type="ARBA" id="ARBA00011897"/>
    </source>
</evidence>
<dbReference type="Pfam" id="PF02897">
    <property type="entry name" value="Peptidase_S9_N"/>
    <property type="match status" value="1"/>
</dbReference>
<dbReference type="GO" id="GO:0004252">
    <property type="term" value="F:serine-type endopeptidase activity"/>
    <property type="evidence" value="ECO:0007669"/>
    <property type="project" value="UniProtKB-EC"/>
</dbReference>
<keyword evidence="5" id="KW-0720">Serine protease</keyword>
<evidence type="ECO:0000259" key="7">
    <source>
        <dbReference type="Pfam" id="PF02897"/>
    </source>
</evidence>
<name>X1QZR2_9ZZZZ</name>
<dbReference type="Gene3D" id="2.130.10.120">
    <property type="entry name" value="Prolyl oligopeptidase, N-terminal domain"/>
    <property type="match status" value="1"/>
</dbReference>
<feature type="non-terminal residue" evidence="8">
    <location>
        <position position="1"/>
    </location>
</feature>
<comment type="catalytic activity">
    <reaction evidence="1">
        <text>Hydrolysis of Pro-|-Xaa &gt;&gt; Ala-|-Xaa in oligopeptides.</text>
        <dbReference type="EC" id="3.4.21.26"/>
    </reaction>
</comment>
<feature type="non-terminal residue" evidence="8">
    <location>
        <position position="226"/>
    </location>
</feature>
<dbReference type="Pfam" id="PF00326">
    <property type="entry name" value="Peptidase_S9"/>
    <property type="match status" value="1"/>
</dbReference>
<protein>
    <recommendedName>
        <fullName evidence="2">prolyl oligopeptidase</fullName>
        <ecNumber evidence="2">3.4.21.26</ecNumber>
    </recommendedName>
</protein>
<keyword evidence="4" id="KW-0378">Hydrolase</keyword>
<gene>
    <name evidence="8" type="ORF">S06H3_56939</name>
</gene>
<dbReference type="AlphaFoldDB" id="X1QZR2"/>
<evidence type="ECO:0000259" key="6">
    <source>
        <dbReference type="Pfam" id="PF00326"/>
    </source>
</evidence>
<proteinExistence type="predicted"/>
<accession>X1QZR2</accession>
<dbReference type="GO" id="GO:0070012">
    <property type="term" value="F:oligopeptidase activity"/>
    <property type="evidence" value="ECO:0007669"/>
    <property type="project" value="TreeGrafter"/>
</dbReference>
<keyword evidence="3" id="KW-0645">Protease</keyword>
<dbReference type="SUPFAM" id="SSF50993">
    <property type="entry name" value="Peptidase/esterase 'gauge' domain"/>
    <property type="match status" value="1"/>
</dbReference>
<dbReference type="InterPro" id="IPR001375">
    <property type="entry name" value="Peptidase_S9_cat"/>
</dbReference>
<dbReference type="PANTHER" id="PTHR42881">
    <property type="entry name" value="PROLYL ENDOPEPTIDASE"/>
    <property type="match status" value="1"/>
</dbReference>
<dbReference type="GO" id="GO:0006508">
    <property type="term" value="P:proteolysis"/>
    <property type="evidence" value="ECO:0007669"/>
    <property type="project" value="UniProtKB-KW"/>
</dbReference>
<feature type="domain" description="Peptidase S9 prolyl oligopeptidase catalytic" evidence="6">
    <location>
        <begin position="193"/>
        <end position="225"/>
    </location>
</feature>